<dbReference type="PaxDb" id="39947-A0A0P0VRT2"/>
<keyword evidence="2" id="KW-1185">Reference proteome</keyword>
<protein>
    <submittedName>
        <fullName evidence="1">Os02g0826016 protein</fullName>
    </submittedName>
</protein>
<sequence length="94" mass="9880">MLCPLTSQNTEFSAVEVVAVGGHCSGNSFANGETIIVLEVEAYGELAKGNLLVSEIEDVVCCIRHSSVHLNLNCVLGGGIITIIMGHKGINRNV</sequence>
<dbReference type="EMBL" id="AP014958">
    <property type="protein sequence ID" value="BAS81688.1"/>
    <property type="molecule type" value="Genomic_DNA"/>
</dbReference>
<evidence type="ECO:0000313" key="2">
    <source>
        <dbReference type="Proteomes" id="UP000059680"/>
    </source>
</evidence>
<accession>A0A0P0VRT2</accession>
<dbReference type="Gramene" id="Os02t0826016-00">
    <property type="protein sequence ID" value="Os02t0826016-00"/>
    <property type="gene ID" value="Os02g0826016"/>
</dbReference>
<evidence type="ECO:0000313" key="1">
    <source>
        <dbReference type="EMBL" id="BAS81688.1"/>
    </source>
</evidence>
<name>A0A0P0VRT2_ORYSJ</name>
<dbReference type="InParanoid" id="A0A0P0VRT2"/>
<reference evidence="2" key="1">
    <citation type="journal article" date="2005" name="Nature">
        <title>The map-based sequence of the rice genome.</title>
        <authorList>
            <consortium name="International rice genome sequencing project (IRGSP)"/>
            <person name="Matsumoto T."/>
            <person name="Wu J."/>
            <person name="Kanamori H."/>
            <person name="Katayose Y."/>
            <person name="Fujisawa M."/>
            <person name="Namiki N."/>
            <person name="Mizuno H."/>
            <person name="Yamamoto K."/>
            <person name="Antonio B.A."/>
            <person name="Baba T."/>
            <person name="Sakata K."/>
            <person name="Nagamura Y."/>
            <person name="Aoki H."/>
            <person name="Arikawa K."/>
            <person name="Arita K."/>
            <person name="Bito T."/>
            <person name="Chiden Y."/>
            <person name="Fujitsuka N."/>
            <person name="Fukunaka R."/>
            <person name="Hamada M."/>
            <person name="Harada C."/>
            <person name="Hayashi A."/>
            <person name="Hijishita S."/>
            <person name="Honda M."/>
            <person name="Hosokawa S."/>
            <person name="Ichikawa Y."/>
            <person name="Idonuma A."/>
            <person name="Iijima M."/>
            <person name="Ikeda M."/>
            <person name="Ikeno M."/>
            <person name="Ito K."/>
            <person name="Ito S."/>
            <person name="Ito T."/>
            <person name="Ito Y."/>
            <person name="Ito Y."/>
            <person name="Iwabuchi A."/>
            <person name="Kamiya K."/>
            <person name="Karasawa W."/>
            <person name="Kurita K."/>
            <person name="Katagiri S."/>
            <person name="Kikuta A."/>
            <person name="Kobayashi H."/>
            <person name="Kobayashi N."/>
            <person name="Machita K."/>
            <person name="Maehara T."/>
            <person name="Masukawa M."/>
            <person name="Mizubayashi T."/>
            <person name="Mukai Y."/>
            <person name="Nagasaki H."/>
            <person name="Nagata Y."/>
            <person name="Naito S."/>
            <person name="Nakashima M."/>
            <person name="Nakama Y."/>
            <person name="Nakamichi Y."/>
            <person name="Nakamura M."/>
            <person name="Meguro A."/>
            <person name="Negishi M."/>
            <person name="Ohta I."/>
            <person name="Ohta T."/>
            <person name="Okamoto M."/>
            <person name="Ono N."/>
            <person name="Saji S."/>
            <person name="Sakaguchi M."/>
            <person name="Sakai K."/>
            <person name="Shibata M."/>
            <person name="Shimokawa T."/>
            <person name="Song J."/>
            <person name="Takazaki Y."/>
            <person name="Terasawa K."/>
            <person name="Tsugane M."/>
            <person name="Tsuji K."/>
            <person name="Ueda S."/>
            <person name="Waki K."/>
            <person name="Yamagata H."/>
            <person name="Yamamoto M."/>
            <person name="Yamamoto S."/>
            <person name="Yamane H."/>
            <person name="Yoshiki S."/>
            <person name="Yoshihara R."/>
            <person name="Yukawa K."/>
            <person name="Zhong H."/>
            <person name="Yano M."/>
            <person name="Yuan Q."/>
            <person name="Ouyang S."/>
            <person name="Liu J."/>
            <person name="Jones K.M."/>
            <person name="Gansberger K."/>
            <person name="Moffat K."/>
            <person name="Hill J."/>
            <person name="Bera J."/>
            <person name="Fadrosh D."/>
            <person name="Jin S."/>
            <person name="Johri S."/>
            <person name="Kim M."/>
            <person name="Overton L."/>
            <person name="Reardon M."/>
            <person name="Tsitrin T."/>
            <person name="Vuong H."/>
            <person name="Weaver B."/>
            <person name="Ciecko A."/>
            <person name="Tallon L."/>
            <person name="Jackson J."/>
            <person name="Pai G."/>
            <person name="Aken S.V."/>
            <person name="Utterback T."/>
            <person name="Reidmuller S."/>
            <person name="Feldblyum T."/>
            <person name="Hsiao J."/>
            <person name="Zismann V."/>
            <person name="Iobst S."/>
            <person name="de Vazeille A.R."/>
            <person name="Buell C.R."/>
            <person name="Ying K."/>
            <person name="Li Y."/>
            <person name="Lu T."/>
            <person name="Huang Y."/>
            <person name="Zhao Q."/>
            <person name="Feng Q."/>
            <person name="Zhang L."/>
            <person name="Zhu J."/>
            <person name="Weng Q."/>
            <person name="Mu J."/>
            <person name="Lu Y."/>
            <person name="Fan D."/>
            <person name="Liu Y."/>
            <person name="Guan J."/>
            <person name="Zhang Y."/>
            <person name="Yu S."/>
            <person name="Liu X."/>
            <person name="Zhang Y."/>
            <person name="Hong G."/>
            <person name="Han B."/>
            <person name="Choisne N."/>
            <person name="Demange N."/>
            <person name="Orjeda G."/>
            <person name="Samain S."/>
            <person name="Cattolico L."/>
            <person name="Pelletier E."/>
            <person name="Couloux A."/>
            <person name="Segurens B."/>
            <person name="Wincker P."/>
            <person name="D'Hont A."/>
            <person name="Scarpelli C."/>
            <person name="Weissenbach J."/>
            <person name="Salanoubat M."/>
            <person name="Quetier F."/>
            <person name="Yu Y."/>
            <person name="Kim H.R."/>
            <person name="Rambo T."/>
            <person name="Currie J."/>
            <person name="Collura K."/>
            <person name="Luo M."/>
            <person name="Yang T."/>
            <person name="Ammiraju J.S.S."/>
            <person name="Engler F."/>
            <person name="Soderlund C."/>
            <person name="Wing R.A."/>
            <person name="Palmer L.E."/>
            <person name="de la Bastide M."/>
            <person name="Spiegel L."/>
            <person name="Nascimento L."/>
            <person name="Zutavern T."/>
            <person name="O'Shaughnessy A."/>
            <person name="Dike S."/>
            <person name="Dedhia N."/>
            <person name="Preston R."/>
            <person name="Balija V."/>
            <person name="McCombie W.R."/>
            <person name="Chow T."/>
            <person name="Chen H."/>
            <person name="Chung M."/>
            <person name="Chen C."/>
            <person name="Shaw J."/>
            <person name="Wu H."/>
            <person name="Hsiao K."/>
            <person name="Chao Y."/>
            <person name="Chu M."/>
            <person name="Cheng C."/>
            <person name="Hour A."/>
            <person name="Lee P."/>
            <person name="Lin S."/>
            <person name="Lin Y."/>
            <person name="Liou J."/>
            <person name="Liu S."/>
            <person name="Hsing Y."/>
            <person name="Raghuvanshi S."/>
            <person name="Mohanty A."/>
            <person name="Bharti A.K."/>
            <person name="Gaur A."/>
            <person name="Gupta V."/>
            <person name="Kumar D."/>
            <person name="Ravi V."/>
            <person name="Vij S."/>
            <person name="Kapur A."/>
            <person name="Khurana P."/>
            <person name="Khurana P."/>
            <person name="Khurana J.P."/>
            <person name="Tyagi A.K."/>
            <person name="Gaikwad K."/>
            <person name="Singh A."/>
            <person name="Dalal V."/>
            <person name="Srivastava S."/>
            <person name="Dixit A."/>
            <person name="Pal A.K."/>
            <person name="Ghazi I.A."/>
            <person name="Yadav M."/>
            <person name="Pandit A."/>
            <person name="Bhargava A."/>
            <person name="Sureshbabu K."/>
            <person name="Batra K."/>
            <person name="Sharma T.R."/>
            <person name="Mohapatra T."/>
            <person name="Singh N.K."/>
            <person name="Messing J."/>
            <person name="Nelson A.B."/>
            <person name="Fuks G."/>
            <person name="Kavchok S."/>
            <person name="Keizer G."/>
            <person name="Linton E."/>
            <person name="Llaca V."/>
            <person name="Song R."/>
            <person name="Tanyolac B."/>
            <person name="Young S."/>
            <person name="Ho-Il K."/>
            <person name="Hahn J.H."/>
            <person name="Sangsakoo G."/>
            <person name="Vanavichit A."/>
            <person name="de Mattos Luiz.A.T."/>
            <person name="Zimmer P.D."/>
            <person name="Malone G."/>
            <person name="Dellagostin O."/>
            <person name="de Oliveira A.C."/>
            <person name="Bevan M."/>
            <person name="Bancroft I."/>
            <person name="Minx P."/>
            <person name="Cordum H."/>
            <person name="Wilson R."/>
            <person name="Cheng Z."/>
            <person name="Jin W."/>
            <person name="Jiang J."/>
            <person name="Leong S.A."/>
            <person name="Iwama H."/>
            <person name="Gojobori T."/>
            <person name="Itoh T."/>
            <person name="Niimura Y."/>
            <person name="Fujii Y."/>
            <person name="Habara T."/>
            <person name="Sakai H."/>
            <person name="Sato Y."/>
            <person name="Wilson G."/>
            <person name="Kumar K."/>
            <person name="McCouch S."/>
            <person name="Juretic N."/>
            <person name="Hoen D."/>
            <person name="Wright S."/>
            <person name="Bruskiewich R."/>
            <person name="Bureau T."/>
            <person name="Miyao A."/>
            <person name="Hirochika H."/>
            <person name="Nishikawa T."/>
            <person name="Kadowaki K."/>
            <person name="Sugiura M."/>
            <person name="Burr B."/>
            <person name="Sasaki T."/>
        </authorList>
    </citation>
    <scope>NUCLEOTIDE SEQUENCE [LARGE SCALE GENOMIC DNA]</scope>
    <source>
        <strain evidence="2">cv. Nipponbare</strain>
    </source>
</reference>
<proteinExistence type="predicted"/>
<dbReference type="Proteomes" id="UP000059680">
    <property type="component" value="Chromosome 2"/>
</dbReference>
<gene>
    <name evidence="1" type="ordered locus">Os02g0826016</name>
    <name evidence="1" type="ORF">OSNPB_020826016</name>
</gene>
<dbReference type="AlphaFoldDB" id="A0A0P0VRT2"/>
<reference evidence="1 2" key="2">
    <citation type="journal article" date="2013" name="Plant Cell Physiol.">
        <title>Rice Annotation Project Database (RAP-DB): an integrative and interactive database for rice genomics.</title>
        <authorList>
            <person name="Sakai H."/>
            <person name="Lee S.S."/>
            <person name="Tanaka T."/>
            <person name="Numa H."/>
            <person name="Kim J."/>
            <person name="Kawahara Y."/>
            <person name="Wakimoto H."/>
            <person name="Yang C.C."/>
            <person name="Iwamoto M."/>
            <person name="Abe T."/>
            <person name="Yamada Y."/>
            <person name="Muto A."/>
            <person name="Inokuchi H."/>
            <person name="Ikemura T."/>
            <person name="Matsumoto T."/>
            <person name="Sasaki T."/>
            <person name="Itoh T."/>
        </authorList>
    </citation>
    <scope>NUCLEOTIDE SEQUENCE [LARGE SCALE GENOMIC DNA]</scope>
    <source>
        <strain evidence="2">cv. Nipponbare</strain>
    </source>
</reference>
<reference evidence="1 2" key="3">
    <citation type="journal article" date="2013" name="Rice">
        <title>Improvement of the Oryza sativa Nipponbare reference genome using next generation sequence and optical map data.</title>
        <authorList>
            <person name="Kawahara Y."/>
            <person name="de la Bastide M."/>
            <person name="Hamilton J.P."/>
            <person name="Kanamori H."/>
            <person name="McCombie W.R."/>
            <person name="Ouyang S."/>
            <person name="Schwartz D.C."/>
            <person name="Tanaka T."/>
            <person name="Wu J."/>
            <person name="Zhou S."/>
            <person name="Childs K.L."/>
            <person name="Davidson R.M."/>
            <person name="Lin H."/>
            <person name="Quesada-Ocampo L."/>
            <person name="Vaillancourt B."/>
            <person name="Sakai H."/>
            <person name="Lee S.S."/>
            <person name="Kim J."/>
            <person name="Numa H."/>
            <person name="Itoh T."/>
            <person name="Buell C.R."/>
            <person name="Matsumoto T."/>
        </authorList>
    </citation>
    <scope>NUCLEOTIDE SEQUENCE [LARGE SCALE GENOMIC DNA]</scope>
    <source>
        <strain evidence="2">cv. Nipponbare</strain>
    </source>
</reference>
<organism evidence="1 2">
    <name type="scientific">Oryza sativa subsp. japonica</name>
    <name type="common">Rice</name>
    <dbReference type="NCBI Taxonomy" id="39947"/>
    <lineage>
        <taxon>Eukaryota</taxon>
        <taxon>Viridiplantae</taxon>
        <taxon>Streptophyta</taxon>
        <taxon>Embryophyta</taxon>
        <taxon>Tracheophyta</taxon>
        <taxon>Spermatophyta</taxon>
        <taxon>Magnoliopsida</taxon>
        <taxon>Liliopsida</taxon>
        <taxon>Poales</taxon>
        <taxon>Poaceae</taxon>
        <taxon>BOP clade</taxon>
        <taxon>Oryzoideae</taxon>
        <taxon>Oryzeae</taxon>
        <taxon>Oryzinae</taxon>
        <taxon>Oryza</taxon>
        <taxon>Oryza sativa</taxon>
    </lineage>
</organism>